<evidence type="ECO:0000313" key="8">
    <source>
        <dbReference type="EMBL" id="GAA4729991.1"/>
    </source>
</evidence>
<feature type="transmembrane region" description="Helical" evidence="6">
    <location>
        <begin position="477"/>
        <end position="497"/>
    </location>
</feature>
<feature type="transmembrane region" description="Helical" evidence="6">
    <location>
        <begin position="157"/>
        <end position="183"/>
    </location>
</feature>
<evidence type="ECO:0000256" key="2">
    <source>
        <dbReference type="ARBA" id="ARBA00022692"/>
    </source>
</evidence>
<evidence type="ECO:0000256" key="3">
    <source>
        <dbReference type="ARBA" id="ARBA00022989"/>
    </source>
</evidence>
<feature type="transmembrane region" description="Helical" evidence="6">
    <location>
        <begin position="448"/>
        <end position="465"/>
    </location>
</feature>
<feature type="transmembrane region" description="Helical" evidence="6">
    <location>
        <begin position="268"/>
        <end position="285"/>
    </location>
</feature>
<evidence type="ECO:0000259" key="7">
    <source>
        <dbReference type="PROSITE" id="PS50850"/>
    </source>
</evidence>
<dbReference type="InterPro" id="IPR011701">
    <property type="entry name" value="MFS"/>
</dbReference>
<dbReference type="Pfam" id="PF07690">
    <property type="entry name" value="MFS_1"/>
    <property type="match status" value="1"/>
</dbReference>
<keyword evidence="3 6" id="KW-1133">Transmembrane helix</keyword>
<protein>
    <submittedName>
        <fullName evidence="8">MFS transporter</fullName>
    </submittedName>
</protein>
<dbReference type="Proteomes" id="UP001500556">
    <property type="component" value="Unassembled WGS sequence"/>
</dbReference>
<feature type="transmembrane region" description="Helical" evidence="6">
    <location>
        <begin position="189"/>
        <end position="211"/>
    </location>
</feature>
<reference evidence="9" key="1">
    <citation type="journal article" date="2019" name="Int. J. Syst. Evol. Microbiol.">
        <title>The Global Catalogue of Microorganisms (GCM) 10K type strain sequencing project: providing services to taxonomists for standard genome sequencing and annotation.</title>
        <authorList>
            <consortium name="The Broad Institute Genomics Platform"/>
            <consortium name="The Broad Institute Genome Sequencing Center for Infectious Disease"/>
            <person name="Wu L."/>
            <person name="Ma J."/>
        </authorList>
    </citation>
    <scope>NUCLEOTIDE SEQUENCE [LARGE SCALE GENOMIC DNA]</scope>
    <source>
        <strain evidence="9">JCM 18961</strain>
    </source>
</reference>
<feature type="transmembrane region" description="Helical" evidence="6">
    <location>
        <begin position="239"/>
        <end position="256"/>
    </location>
</feature>
<dbReference type="CDD" id="cd17321">
    <property type="entry name" value="MFS_MMR_MDR_like"/>
    <property type="match status" value="1"/>
</dbReference>
<gene>
    <name evidence="8" type="ORF">GCM10025782_31270</name>
</gene>
<comment type="subcellular location">
    <subcellularLocation>
        <location evidence="1">Cell membrane</location>
        <topology evidence="1">Multi-pass membrane protein</topology>
    </subcellularLocation>
</comment>
<feature type="domain" description="Major facilitator superfamily (MFS) profile" evidence="7">
    <location>
        <begin position="33"/>
        <end position="499"/>
    </location>
</feature>
<evidence type="ECO:0000256" key="6">
    <source>
        <dbReference type="SAM" id="Phobius"/>
    </source>
</evidence>
<dbReference type="PRINTS" id="PR01036">
    <property type="entry name" value="TCRTETB"/>
</dbReference>
<accession>A0ABP8YH16</accession>
<feature type="transmembrane region" description="Helical" evidence="6">
    <location>
        <begin position="373"/>
        <end position="395"/>
    </location>
</feature>
<comment type="caution">
    <text evidence="8">The sequence shown here is derived from an EMBL/GenBank/DDBJ whole genome shotgun (WGS) entry which is preliminary data.</text>
</comment>
<keyword evidence="9" id="KW-1185">Reference proteome</keyword>
<dbReference type="PANTHER" id="PTHR42718">
    <property type="entry name" value="MAJOR FACILITATOR SUPERFAMILY MULTIDRUG TRANSPORTER MFSC"/>
    <property type="match status" value="1"/>
</dbReference>
<evidence type="ECO:0000256" key="1">
    <source>
        <dbReference type="ARBA" id="ARBA00004651"/>
    </source>
</evidence>
<keyword evidence="2 6" id="KW-0812">Transmembrane</keyword>
<dbReference type="SUPFAM" id="SSF103473">
    <property type="entry name" value="MFS general substrate transporter"/>
    <property type="match status" value="1"/>
</dbReference>
<dbReference type="RefSeq" id="WP_345504750.1">
    <property type="nucleotide sequence ID" value="NZ_BAABLO010000012.1"/>
</dbReference>
<dbReference type="EMBL" id="BAABLO010000012">
    <property type="protein sequence ID" value="GAA4729991.1"/>
    <property type="molecule type" value="Genomic_DNA"/>
</dbReference>
<feature type="transmembrane region" description="Helical" evidence="6">
    <location>
        <begin position="99"/>
        <end position="118"/>
    </location>
</feature>
<dbReference type="InterPro" id="IPR020846">
    <property type="entry name" value="MFS_dom"/>
</dbReference>
<feature type="transmembrane region" description="Helical" evidence="6">
    <location>
        <begin position="33"/>
        <end position="57"/>
    </location>
</feature>
<sequence length="507" mass="51697">MTHPSSAPSDTGRHSGSHRPDGSDGPDPRRWKALAVCLVAGFMTLLDVSIVNVALPSIEKGLGASPSDLQWVVSGYALTFGLVLVPSGRLGDATGRRRMFVAGVVVFGVASLLCGLATTSSLLVAARLLQGIGGGLLNPQVSGLIQALFHGRERAKAFGLLGATIGISTAVGPIAGGVILSLLGADEGWRWIFVVNLPVAVAAVVLALRWIPAHARAEGEQDGGGADGARRRRTDLDPVGVGLLGAGVLALLLPLVESGRGGGSSTVPGWVAAVGAGLLGVFVLWEHRYSARGRTPLVDLGLFALPGYASGAVVATVYFSGFTGIFFVLTVYLQQGLGYSPLLAGLAVTPFAGGSAVMSAVGGRLVTRFGRSLVTWGLVLVVVGLVATDLVLSSVQGPATGWWAALPLLVAGLGSGMVISPNITLTLAEVPVRRAGTAGGVLQTGQRIGTAAGIALVGTVFFAHLRHDPADAAAVSLRVATGLVVLSLLASLADVWLRRRSDQQGRA</sequence>
<evidence type="ECO:0000256" key="5">
    <source>
        <dbReference type="SAM" id="MobiDB-lite"/>
    </source>
</evidence>
<dbReference type="PANTHER" id="PTHR42718:SF39">
    <property type="entry name" value="ACTINORHODIN TRANSPORTER-RELATED"/>
    <property type="match status" value="1"/>
</dbReference>
<feature type="transmembrane region" description="Helical" evidence="6">
    <location>
        <begin position="124"/>
        <end position="145"/>
    </location>
</feature>
<name>A0ABP8YH16_9MICO</name>
<keyword evidence="4 6" id="KW-0472">Membrane</keyword>
<dbReference type="InterPro" id="IPR036259">
    <property type="entry name" value="MFS_trans_sf"/>
</dbReference>
<evidence type="ECO:0000313" key="9">
    <source>
        <dbReference type="Proteomes" id="UP001500556"/>
    </source>
</evidence>
<dbReference type="PROSITE" id="PS50850">
    <property type="entry name" value="MFS"/>
    <property type="match status" value="1"/>
</dbReference>
<feature type="region of interest" description="Disordered" evidence="5">
    <location>
        <begin position="1"/>
        <end position="27"/>
    </location>
</feature>
<dbReference type="Gene3D" id="1.20.1720.10">
    <property type="entry name" value="Multidrug resistance protein D"/>
    <property type="match status" value="1"/>
</dbReference>
<feature type="transmembrane region" description="Helical" evidence="6">
    <location>
        <begin position="69"/>
        <end position="87"/>
    </location>
</feature>
<evidence type="ECO:0000256" key="4">
    <source>
        <dbReference type="ARBA" id="ARBA00023136"/>
    </source>
</evidence>
<feature type="transmembrane region" description="Helical" evidence="6">
    <location>
        <begin position="339"/>
        <end position="361"/>
    </location>
</feature>
<feature type="transmembrane region" description="Helical" evidence="6">
    <location>
        <begin position="401"/>
        <end position="427"/>
    </location>
</feature>
<proteinExistence type="predicted"/>
<organism evidence="8 9">
    <name type="scientific">Pedococcus ginsenosidimutans</name>
    <dbReference type="NCBI Taxonomy" id="490570"/>
    <lineage>
        <taxon>Bacteria</taxon>
        <taxon>Bacillati</taxon>
        <taxon>Actinomycetota</taxon>
        <taxon>Actinomycetes</taxon>
        <taxon>Micrococcales</taxon>
        <taxon>Intrasporangiaceae</taxon>
        <taxon>Pedococcus</taxon>
    </lineage>
</organism>
<dbReference type="Gene3D" id="1.20.1250.20">
    <property type="entry name" value="MFS general substrate transporter like domains"/>
    <property type="match status" value="1"/>
</dbReference>
<feature type="compositionally biased region" description="Basic and acidic residues" evidence="5">
    <location>
        <begin position="18"/>
        <end position="27"/>
    </location>
</feature>